<dbReference type="SUPFAM" id="SSF56935">
    <property type="entry name" value="Porins"/>
    <property type="match status" value="1"/>
</dbReference>
<dbReference type="InterPro" id="IPR012910">
    <property type="entry name" value="Plug_dom"/>
</dbReference>
<dbReference type="GO" id="GO:0015344">
    <property type="term" value="F:siderophore uptake transmembrane transporter activity"/>
    <property type="evidence" value="ECO:0007669"/>
    <property type="project" value="TreeGrafter"/>
</dbReference>
<dbReference type="InterPro" id="IPR000531">
    <property type="entry name" value="Beta-barrel_TonB"/>
</dbReference>
<name>H8KXX2_SOLCM</name>
<dbReference type="Pfam" id="PF07715">
    <property type="entry name" value="Plug"/>
    <property type="match status" value="1"/>
</dbReference>
<evidence type="ECO:0000259" key="12">
    <source>
        <dbReference type="Pfam" id="PF00593"/>
    </source>
</evidence>
<evidence type="ECO:0000256" key="3">
    <source>
        <dbReference type="ARBA" id="ARBA00022452"/>
    </source>
</evidence>
<keyword evidence="9 10" id="KW-0998">Cell outer membrane</keyword>
<evidence type="ECO:0000256" key="4">
    <source>
        <dbReference type="ARBA" id="ARBA00022692"/>
    </source>
</evidence>
<evidence type="ECO:0000256" key="10">
    <source>
        <dbReference type="PROSITE-ProRule" id="PRU01360"/>
    </source>
</evidence>
<evidence type="ECO:0000256" key="2">
    <source>
        <dbReference type="ARBA" id="ARBA00022448"/>
    </source>
</evidence>
<comment type="subcellular location">
    <subcellularLocation>
        <location evidence="1 10">Cell outer membrane</location>
        <topology evidence="1 10">Multi-pass membrane protein</topology>
    </subcellularLocation>
</comment>
<feature type="domain" description="TonB-dependent receptor-like beta-barrel" evidence="12">
    <location>
        <begin position="227"/>
        <end position="628"/>
    </location>
</feature>
<evidence type="ECO:0000256" key="1">
    <source>
        <dbReference type="ARBA" id="ARBA00004571"/>
    </source>
</evidence>
<keyword evidence="5" id="KW-0732">Signal</keyword>
<dbReference type="InterPro" id="IPR037066">
    <property type="entry name" value="Plug_dom_sf"/>
</dbReference>
<dbReference type="Gene3D" id="2.40.170.20">
    <property type="entry name" value="TonB-dependent receptor, beta-barrel domain"/>
    <property type="match status" value="1"/>
</dbReference>
<feature type="domain" description="TonB-dependent receptor plug" evidence="13">
    <location>
        <begin position="72"/>
        <end position="172"/>
    </location>
</feature>
<protein>
    <submittedName>
        <fullName evidence="14">Outer membrane cobalamin receptor protein</fullName>
    </submittedName>
</protein>
<dbReference type="GO" id="GO:0009279">
    <property type="term" value="C:cell outer membrane"/>
    <property type="evidence" value="ECO:0007669"/>
    <property type="project" value="UniProtKB-SubCell"/>
</dbReference>
<keyword evidence="15" id="KW-1185">Reference proteome</keyword>
<evidence type="ECO:0000259" key="13">
    <source>
        <dbReference type="Pfam" id="PF07715"/>
    </source>
</evidence>
<evidence type="ECO:0000256" key="8">
    <source>
        <dbReference type="ARBA" id="ARBA00023170"/>
    </source>
</evidence>
<evidence type="ECO:0000256" key="5">
    <source>
        <dbReference type="ARBA" id="ARBA00022729"/>
    </source>
</evidence>
<evidence type="ECO:0000313" key="15">
    <source>
        <dbReference type="Proteomes" id="UP000007590"/>
    </source>
</evidence>
<keyword evidence="2 10" id="KW-0813">Transport</keyword>
<keyword evidence="8 14" id="KW-0675">Receptor</keyword>
<comment type="similarity">
    <text evidence="10 11">Belongs to the TonB-dependent receptor family.</text>
</comment>
<evidence type="ECO:0000256" key="6">
    <source>
        <dbReference type="ARBA" id="ARBA00023077"/>
    </source>
</evidence>
<reference evidence="14" key="1">
    <citation type="submission" date="2012-02" db="EMBL/GenBank/DDBJ databases">
        <title>The complete genome of Solitalea canadensis DSM 3403.</title>
        <authorList>
            <consortium name="US DOE Joint Genome Institute (JGI-PGF)"/>
            <person name="Lucas S."/>
            <person name="Copeland A."/>
            <person name="Lapidus A."/>
            <person name="Glavina del Rio T."/>
            <person name="Dalin E."/>
            <person name="Tice H."/>
            <person name="Bruce D."/>
            <person name="Goodwin L."/>
            <person name="Pitluck S."/>
            <person name="Peters L."/>
            <person name="Ovchinnikova G."/>
            <person name="Lu M."/>
            <person name="Kyrpides N."/>
            <person name="Mavromatis K."/>
            <person name="Ivanova N."/>
            <person name="Brettin T."/>
            <person name="Detter J.C."/>
            <person name="Han C."/>
            <person name="Larimer F."/>
            <person name="Land M."/>
            <person name="Hauser L."/>
            <person name="Markowitz V."/>
            <person name="Cheng J.-F."/>
            <person name="Hugenholtz P."/>
            <person name="Woyke T."/>
            <person name="Wu D."/>
            <person name="Spring S."/>
            <person name="Schroeder M."/>
            <person name="Kopitz M."/>
            <person name="Brambilla E."/>
            <person name="Klenk H.-P."/>
            <person name="Eisen J.A."/>
        </authorList>
    </citation>
    <scope>NUCLEOTIDE SEQUENCE</scope>
    <source>
        <strain evidence="14">DSM 3403</strain>
    </source>
</reference>
<dbReference type="HOGENOM" id="CLU_008287_18_5_10"/>
<dbReference type="AlphaFoldDB" id="H8KXX2"/>
<evidence type="ECO:0000256" key="9">
    <source>
        <dbReference type="ARBA" id="ARBA00023237"/>
    </source>
</evidence>
<keyword evidence="6 11" id="KW-0798">TonB box</keyword>
<keyword evidence="3 10" id="KW-1134">Transmembrane beta strand</keyword>
<proteinExistence type="inferred from homology"/>
<dbReference type="PANTHER" id="PTHR30069">
    <property type="entry name" value="TONB-DEPENDENT OUTER MEMBRANE RECEPTOR"/>
    <property type="match status" value="1"/>
</dbReference>
<dbReference type="PANTHER" id="PTHR30069:SF29">
    <property type="entry name" value="HEMOGLOBIN AND HEMOGLOBIN-HAPTOGLOBIN-BINDING PROTEIN 1-RELATED"/>
    <property type="match status" value="1"/>
</dbReference>
<dbReference type="STRING" id="929556.Solca_0517"/>
<dbReference type="KEGG" id="scn:Solca_0517"/>
<keyword evidence="4 10" id="KW-0812">Transmembrane</keyword>
<dbReference type="eggNOG" id="COG4206">
    <property type="taxonomic scope" value="Bacteria"/>
</dbReference>
<dbReference type="Gene3D" id="2.170.130.10">
    <property type="entry name" value="TonB-dependent receptor, plug domain"/>
    <property type="match status" value="1"/>
</dbReference>
<evidence type="ECO:0000313" key="14">
    <source>
        <dbReference type="EMBL" id="AFD05648.1"/>
    </source>
</evidence>
<accession>H8KXX2</accession>
<dbReference type="InterPro" id="IPR039426">
    <property type="entry name" value="TonB-dep_rcpt-like"/>
</dbReference>
<dbReference type="OrthoDB" id="9758472at2"/>
<evidence type="ECO:0000256" key="11">
    <source>
        <dbReference type="RuleBase" id="RU003357"/>
    </source>
</evidence>
<dbReference type="PROSITE" id="PS52016">
    <property type="entry name" value="TONB_DEPENDENT_REC_3"/>
    <property type="match status" value="1"/>
</dbReference>
<dbReference type="GO" id="GO:0044718">
    <property type="term" value="P:siderophore transmembrane transport"/>
    <property type="evidence" value="ECO:0007669"/>
    <property type="project" value="TreeGrafter"/>
</dbReference>
<gene>
    <name evidence="14" type="ordered locus">Solca_0517</name>
</gene>
<dbReference type="Proteomes" id="UP000007590">
    <property type="component" value="Chromosome"/>
</dbReference>
<keyword evidence="7 10" id="KW-0472">Membrane</keyword>
<dbReference type="InterPro" id="IPR036942">
    <property type="entry name" value="Beta-barrel_TonB_sf"/>
</dbReference>
<evidence type="ECO:0000256" key="7">
    <source>
        <dbReference type="ARBA" id="ARBA00023136"/>
    </source>
</evidence>
<sequence length="658" mass="74105">MYSKYTFYSIGNIIRSLKAYNLNKVIGLLLLTILSSSNIFAQTDTSKNNSQMLKEVTVNSQRKKIYSAPGRVISVITANEIKNMPVHTVQDLLESVSSVDIRTRGENGVQADVSIRGGSFDQVLILLNGINVTDPQTGHHNLNLPVNLDDIDRIEILQGPGTRILGPNAFTGAVNIVTGEKKTKKLQASLAGGENGYLLGSVSAFYHKKELSIGSSANYSRSDGYIHNTDFNLGNYFLQMQYENAKAGKVNFQGGFQNKSFGANSFYSPAFKEQYEHTRTIFSSLQWNKNYEKLIVDASFYWRRNYDRYELIKNSSFGRNFHRTDVLGGQAKLSYFSQIGKTTVGVDYSNQQIVSTVLGVTLNNPSEVDFGSDISPIPQYVKGDNRNVLNTFIDHTIIVGALSLSGGLLNSWNEDYGSHWQGGADASYRITSDWQAFAGINQSMRLPTFTDLYYRGPDYAANNNLVPETALSYEAGVKYDRSKFGGSLSVYQRNGKDIIDWIKPPDSVKWQSSNISKVNTTGLELSVNYKPATSFIKRAQFELTWQKTDKDTKNYTSMYDLSFLRFKSEFILDHAIVKNLIASWRISYQQRAGNYKDFNTKAVVDYNPFTLLDLRLMYTLSNYAVFVESSNLFNTTYYDFGNLQQPGRWMKAGVKFRL</sequence>
<organism evidence="14 15">
    <name type="scientific">Solitalea canadensis (strain ATCC 29591 / DSM 3403 / JCM 21819 / LMG 8368 / NBRC 15130 / NCIMB 12057 / USAM 9D)</name>
    <name type="common">Flexibacter canadensis</name>
    <dbReference type="NCBI Taxonomy" id="929556"/>
    <lineage>
        <taxon>Bacteria</taxon>
        <taxon>Pseudomonadati</taxon>
        <taxon>Bacteroidota</taxon>
        <taxon>Sphingobacteriia</taxon>
        <taxon>Sphingobacteriales</taxon>
        <taxon>Sphingobacteriaceae</taxon>
        <taxon>Solitalea</taxon>
    </lineage>
</organism>
<dbReference type="Pfam" id="PF00593">
    <property type="entry name" value="TonB_dep_Rec_b-barrel"/>
    <property type="match status" value="1"/>
</dbReference>
<dbReference type="EMBL" id="CP003349">
    <property type="protein sequence ID" value="AFD05648.1"/>
    <property type="molecule type" value="Genomic_DNA"/>
</dbReference>